<gene>
    <name evidence="3" type="ORF">DFR40_0490</name>
</gene>
<dbReference type="Proteomes" id="UP000270626">
    <property type="component" value="Unassembled WGS sequence"/>
</dbReference>
<dbReference type="Gene3D" id="3.50.50.60">
    <property type="entry name" value="FAD/NAD(P)-binding domain"/>
    <property type="match status" value="2"/>
</dbReference>
<organism evidence="3 4">
    <name type="scientific">Azonexus fungiphilus</name>
    <dbReference type="NCBI Taxonomy" id="146940"/>
    <lineage>
        <taxon>Bacteria</taxon>
        <taxon>Pseudomonadati</taxon>
        <taxon>Pseudomonadota</taxon>
        <taxon>Betaproteobacteria</taxon>
        <taxon>Rhodocyclales</taxon>
        <taxon>Azonexaceae</taxon>
        <taxon>Azonexus</taxon>
    </lineage>
</organism>
<dbReference type="OrthoDB" id="9802771at2"/>
<protein>
    <submittedName>
        <fullName evidence="3">NADPH-dependent 2,4-dienoyl-CoA reductase/sulfur reductase-like enzyme</fullName>
    </submittedName>
</protein>
<dbReference type="InterPro" id="IPR052541">
    <property type="entry name" value="SQRD"/>
</dbReference>
<dbReference type="GO" id="GO:0016491">
    <property type="term" value="F:oxidoreductase activity"/>
    <property type="evidence" value="ECO:0007669"/>
    <property type="project" value="InterPro"/>
</dbReference>
<dbReference type="PANTHER" id="PTHR43755:SF1">
    <property type="entry name" value="FAD-DEPENDENT PYRIDINE NUCLEOTIDE-DISULPHIDE OXIDOREDUCTASE"/>
    <property type="match status" value="1"/>
</dbReference>
<evidence type="ECO:0000259" key="1">
    <source>
        <dbReference type="Pfam" id="PF07992"/>
    </source>
</evidence>
<evidence type="ECO:0000259" key="2">
    <source>
        <dbReference type="Pfam" id="PF21706"/>
    </source>
</evidence>
<dbReference type="PANTHER" id="PTHR43755">
    <property type="match status" value="1"/>
</dbReference>
<keyword evidence="4" id="KW-1185">Reference proteome</keyword>
<feature type="domain" description="Sulfide dehydrogenase [flavocytochrome c] flavoprotein chain central" evidence="2">
    <location>
        <begin position="166"/>
        <end position="265"/>
    </location>
</feature>
<dbReference type="RefSeq" id="WP_121456901.1">
    <property type="nucleotide sequence ID" value="NZ_RBXP01000005.1"/>
</dbReference>
<dbReference type="InterPro" id="IPR023753">
    <property type="entry name" value="FAD/NAD-binding_dom"/>
</dbReference>
<dbReference type="Pfam" id="PF07992">
    <property type="entry name" value="Pyr_redox_2"/>
    <property type="match status" value="1"/>
</dbReference>
<feature type="domain" description="FAD/NAD(P)-binding" evidence="1">
    <location>
        <begin position="28"/>
        <end position="131"/>
    </location>
</feature>
<dbReference type="InterPro" id="IPR036188">
    <property type="entry name" value="FAD/NAD-bd_sf"/>
</dbReference>
<evidence type="ECO:0000313" key="3">
    <source>
        <dbReference type="EMBL" id="RKT61926.1"/>
    </source>
</evidence>
<name>A0A495WKD1_9RHOO</name>
<dbReference type="AlphaFoldDB" id="A0A495WKD1"/>
<dbReference type="SUPFAM" id="SSF51905">
    <property type="entry name" value="FAD/NAD(P)-binding domain"/>
    <property type="match status" value="2"/>
</dbReference>
<dbReference type="Pfam" id="PF21706">
    <property type="entry name" value="FCSD_central"/>
    <property type="match status" value="1"/>
</dbReference>
<evidence type="ECO:0000313" key="4">
    <source>
        <dbReference type="Proteomes" id="UP000270626"/>
    </source>
</evidence>
<dbReference type="EMBL" id="RBXP01000005">
    <property type="protein sequence ID" value="RKT61926.1"/>
    <property type="molecule type" value="Genomic_DNA"/>
</dbReference>
<comment type="caution">
    <text evidence="3">The sequence shown here is derived from an EMBL/GenBank/DDBJ whole genome shotgun (WGS) entry which is preliminary data.</text>
</comment>
<accession>A0A495WKD1</accession>
<reference evidence="3 4" key="1">
    <citation type="submission" date="2018-10" db="EMBL/GenBank/DDBJ databases">
        <title>Genomic Encyclopedia of Type Strains, Phase IV (KMG-IV): sequencing the most valuable type-strain genomes for metagenomic binning, comparative biology and taxonomic classification.</title>
        <authorList>
            <person name="Goeker M."/>
        </authorList>
    </citation>
    <scope>NUCLEOTIDE SEQUENCE [LARGE SCALE GENOMIC DNA]</scope>
    <source>
        <strain evidence="3 4">DSM 23841</strain>
    </source>
</reference>
<proteinExistence type="predicted"/>
<sequence length="416" mass="44504">MTDPTRRLLLAAMLAPLLPLPAAASGGRVLIVGGGWGGLSAAAQLRRLAPALSVTLVDRQPAFVSFADSNRWLVDHEGAAPPLRRDYAAVAAARGYRFVQAEALAVDRTARRLETSAGSLPYDWLVVAPGIAEDWSAWGVDETLTVDRLQREFSGGMLHAAALPALKARLQAFTGGDLVLTVPPLPYRCPPAPYERALLIAWWLKTRRIPGRLVIVDPNPLMPAFRKPLLDDFRDQVSYLDHARVRSIDLERRSLATDVDDIRFDLALLAPPQRAAGLLGPAGLLRADANDGRPDGWGAQDALGLHSRIDPNVFIIGDAAGVVSPLFGHYPKTGHVAAAMGAIVAARIAGGGDGEQLLASVCHLLTSPAPLQGTRLDVRYRRRGDGFLMQENGQARQADPLAAAAAWAAAHYAAFL</sequence>
<dbReference type="PRINTS" id="PR00420">
    <property type="entry name" value="RNGMNOXGNASE"/>
</dbReference>
<dbReference type="InterPro" id="IPR049386">
    <property type="entry name" value="FCSD_central"/>
</dbReference>